<evidence type="ECO:0000256" key="2">
    <source>
        <dbReference type="ARBA" id="ARBA00023125"/>
    </source>
</evidence>
<gene>
    <name evidence="9" type="ORF">LSH36_661g02059</name>
</gene>
<dbReference type="GO" id="GO:0005634">
    <property type="term" value="C:nucleus"/>
    <property type="evidence" value="ECO:0007669"/>
    <property type="project" value="UniProtKB-SubCell"/>
</dbReference>
<dbReference type="InterPro" id="IPR001356">
    <property type="entry name" value="HD"/>
</dbReference>
<dbReference type="InterPro" id="IPR009057">
    <property type="entry name" value="Homeodomain-like_sf"/>
</dbReference>
<proteinExistence type="predicted"/>
<dbReference type="GO" id="GO:0030154">
    <property type="term" value="P:cell differentiation"/>
    <property type="evidence" value="ECO:0007669"/>
    <property type="project" value="TreeGrafter"/>
</dbReference>
<dbReference type="PRINTS" id="PR00024">
    <property type="entry name" value="HOMEOBOX"/>
</dbReference>
<dbReference type="PROSITE" id="PS50071">
    <property type="entry name" value="HOMEOBOX_2"/>
    <property type="match status" value="1"/>
</dbReference>
<dbReference type="GO" id="GO:0000981">
    <property type="term" value="F:DNA-binding transcription factor activity, RNA polymerase II-specific"/>
    <property type="evidence" value="ECO:0007669"/>
    <property type="project" value="InterPro"/>
</dbReference>
<protein>
    <recommendedName>
        <fullName evidence="8">Homeobox domain-containing protein</fullName>
    </recommendedName>
</protein>
<keyword evidence="10" id="KW-1185">Reference proteome</keyword>
<feature type="compositionally biased region" description="Basic and acidic residues" evidence="7">
    <location>
        <begin position="242"/>
        <end position="266"/>
    </location>
</feature>
<keyword evidence="2 5" id="KW-0238">DNA-binding</keyword>
<dbReference type="PROSITE" id="PS00027">
    <property type="entry name" value="HOMEOBOX_1"/>
    <property type="match status" value="1"/>
</dbReference>
<evidence type="ECO:0000256" key="5">
    <source>
        <dbReference type="PROSITE-ProRule" id="PRU00108"/>
    </source>
</evidence>
<accession>A0AAD9J372</accession>
<sequence>MDAEVRVDDPLSDDDVRPECLEDGGDDFSGTVASAVPDHKCRQSAFRPIRRRSSGSSPSMSPLDLRPSSRSGTRNGGDPPTGRKYEADELHQAEIQRHINPLLLLNNHIMADRIQTIFQQSLHAHRRLQALAQEHLIWRQTSGSTGDFRDRRTFDRLANGRHGEDLEEKTAKVTPFSVKDILSPKKFGAVGDSGFGTTSLVACQDQLRDYRDIVTVRNNDLEHEITGLDRFGSGSVESGEANPEHVDELDSANRDPLHNSNEREESLDSVNDGPEMINPEGDDVSKGGKPRRARTAFTYEQLVALENKFKHTRYLSVCERLNLALSLNLTETQVKIWFQNRRTKWKKQNPGHDINTPTRSADAIDSLSPYGSPYATASGLLYGRSGLLPYVSRSGSVGILDARQGFAAGPCSIYFPHVPPSL</sequence>
<dbReference type="Gene3D" id="1.10.10.60">
    <property type="entry name" value="Homeodomain-like"/>
    <property type="match status" value="1"/>
</dbReference>
<evidence type="ECO:0000259" key="8">
    <source>
        <dbReference type="PROSITE" id="PS50071"/>
    </source>
</evidence>
<dbReference type="SUPFAM" id="SSF46689">
    <property type="entry name" value="Homeodomain-like"/>
    <property type="match status" value="1"/>
</dbReference>
<feature type="domain" description="Homeobox" evidence="8">
    <location>
        <begin position="288"/>
        <end position="348"/>
    </location>
</feature>
<dbReference type="InterPro" id="IPR020479">
    <property type="entry name" value="HD_metazoa"/>
</dbReference>
<feature type="region of interest" description="Disordered" evidence="7">
    <location>
        <begin position="1"/>
        <end position="84"/>
    </location>
</feature>
<dbReference type="PANTHER" id="PTHR24340:SF37">
    <property type="entry name" value="HOMEOBOX PROTEIN SLOU"/>
    <property type="match status" value="1"/>
</dbReference>
<dbReference type="Pfam" id="PF00046">
    <property type="entry name" value="Homeodomain"/>
    <property type="match status" value="1"/>
</dbReference>
<reference evidence="9" key="1">
    <citation type="journal article" date="2023" name="Mol. Biol. Evol.">
        <title>Third-Generation Sequencing Reveals the Adaptive Role of the Epigenome in Three Deep-Sea Polychaetes.</title>
        <authorList>
            <person name="Perez M."/>
            <person name="Aroh O."/>
            <person name="Sun Y."/>
            <person name="Lan Y."/>
            <person name="Juniper S.K."/>
            <person name="Young C.R."/>
            <person name="Angers B."/>
            <person name="Qian P.Y."/>
        </authorList>
    </citation>
    <scope>NUCLEOTIDE SEQUENCE</scope>
    <source>
        <strain evidence="9">P08H-3</strain>
    </source>
</reference>
<organism evidence="9 10">
    <name type="scientific">Paralvinella palmiformis</name>
    <dbReference type="NCBI Taxonomy" id="53620"/>
    <lineage>
        <taxon>Eukaryota</taxon>
        <taxon>Metazoa</taxon>
        <taxon>Spiralia</taxon>
        <taxon>Lophotrochozoa</taxon>
        <taxon>Annelida</taxon>
        <taxon>Polychaeta</taxon>
        <taxon>Sedentaria</taxon>
        <taxon>Canalipalpata</taxon>
        <taxon>Terebellida</taxon>
        <taxon>Terebelliformia</taxon>
        <taxon>Alvinellidae</taxon>
        <taxon>Paralvinella</taxon>
    </lineage>
</organism>
<evidence type="ECO:0000256" key="4">
    <source>
        <dbReference type="ARBA" id="ARBA00023242"/>
    </source>
</evidence>
<dbReference type="SMART" id="SM00389">
    <property type="entry name" value="HOX"/>
    <property type="match status" value="1"/>
</dbReference>
<evidence type="ECO:0000313" key="10">
    <source>
        <dbReference type="Proteomes" id="UP001208570"/>
    </source>
</evidence>
<evidence type="ECO:0000256" key="1">
    <source>
        <dbReference type="ARBA" id="ARBA00004123"/>
    </source>
</evidence>
<feature type="compositionally biased region" description="Basic and acidic residues" evidence="7">
    <location>
        <begin position="1"/>
        <end position="20"/>
    </location>
</feature>
<comment type="caution">
    <text evidence="9">The sequence shown here is derived from an EMBL/GenBank/DDBJ whole genome shotgun (WGS) entry which is preliminary data.</text>
</comment>
<evidence type="ECO:0000256" key="6">
    <source>
        <dbReference type="RuleBase" id="RU000682"/>
    </source>
</evidence>
<dbReference type="CDD" id="cd00086">
    <property type="entry name" value="homeodomain"/>
    <property type="match status" value="1"/>
</dbReference>
<dbReference type="GO" id="GO:0000978">
    <property type="term" value="F:RNA polymerase II cis-regulatory region sequence-specific DNA binding"/>
    <property type="evidence" value="ECO:0007669"/>
    <property type="project" value="TreeGrafter"/>
</dbReference>
<dbReference type="InterPro" id="IPR050394">
    <property type="entry name" value="Homeobox_NK-like"/>
</dbReference>
<dbReference type="Proteomes" id="UP001208570">
    <property type="component" value="Unassembled WGS sequence"/>
</dbReference>
<feature type="region of interest" description="Disordered" evidence="7">
    <location>
        <begin position="229"/>
        <end position="290"/>
    </location>
</feature>
<dbReference type="PANTHER" id="PTHR24340">
    <property type="entry name" value="HOMEOBOX PROTEIN NKX"/>
    <property type="match status" value="1"/>
</dbReference>
<keyword evidence="4 5" id="KW-0539">Nucleus</keyword>
<evidence type="ECO:0000256" key="3">
    <source>
        <dbReference type="ARBA" id="ARBA00023155"/>
    </source>
</evidence>
<keyword evidence="3 5" id="KW-0371">Homeobox</keyword>
<name>A0AAD9J372_9ANNE</name>
<evidence type="ECO:0000256" key="7">
    <source>
        <dbReference type="SAM" id="MobiDB-lite"/>
    </source>
</evidence>
<evidence type="ECO:0000313" key="9">
    <source>
        <dbReference type="EMBL" id="KAK2145724.1"/>
    </source>
</evidence>
<dbReference type="AlphaFoldDB" id="A0AAD9J372"/>
<feature type="DNA-binding region" description="Homeobox" evidence="5">
    <location>
        <begin position="290"/>
        <end position="349"/>
    </location>
</feature>
<dbReference type="EMBL" id="JAODUP010000661">
    <property type="protein sequence ID" value="KAK2145724.1"/>
    <property type="molecule type" value="Genomic_DNA"/>
</dbReference>
<comment type="subcellular location">
    <subcellularLocation>
        <location evidence="1 5 6">Nucleus</location>
    </subcellularLocation>
</comment>
<dbReference type="InterPro" id="IPR017970">
    <property type="entry name" value="Homeobox_CS"/>
</dbReference>